<proteinExistence type="predicted"/>
<name>B8R961_9BACT</name>
<evidence type="ECO:0000313" key="1">
    <source>
        <dbReference type="EMBL" id="ACF98217.1"/>
    </source>
</evidence>
<organism evidence="1">
    <name type="scientific">uncultured bacterium 1114</name>
    <dbReference type="NCBI Taxonomy" id="548901"/>
    <lineage>
        <taxon>Bacteria</taxon>
        <taxon>environmental samples</taxon>
    </lineage>
</organism>
<reference evidence="1" key="1">
    <citation type="journal article" date="2009" name="Appl. Environ. Microbiol.">
        <title>Characterization of denitrification gene clusters of soil bacteria via a metagenomic approach.</title>
        <authorList>
            <person name="Demaneche S."/>
            <person name="Philippot L."/>
            <person name="David M.M."/>
            <person name="Navarro E."/>
            <person name="Vogel T.M."/>
            <person name="Simonet P."/>
        </authorList>
    </citation>
    <scope>NUCLEOTIDE SEQUENCE</scope>
</reference>
<dbReference type="AlphaFoldDB" id="B8R961"/>
<protein>
    <submittedName>
        <fullName evidence="1">Uncharacterized protein</fullName>
    </submittedName>
</protein>
<dbReference type="EMBL" id="EU910858">
    <property type="protein sequence ID" value="ACF98217.1"/>
    <property type="molecule type" value="Genomic_DNA"/>
</dbReference>
<sequence>MKTIRLELARSKEFPDGSAAHGYVIHAPLKRDGHLDVEAWRKEQDRCTVRRFWGGTEEERGLLIHTAGRRWAFSYVAGDDADDEPIFRLDSHVFRVGEYLSITEHDGIERTFRVADVS</sequence>
<accession>B8R961</accession>